<feature type="region of interest" description="Disordered" evidence="1">
    <location>
        <begin position="13"/>
        <end position="55"/>
    </location>
</feature>
<keyword evidence="2" id="KW-0472">Membrane</keyword>
<evidence type="ECO:0000259" key="3">
    <source>
        <dbReference type="Pfam" id="PF12051"/>
    </source>
</evidence>
<feature type="transmembrane region" description="Helical" evidence="2">
    <location>
        <begin position="77"/>
        <end position="97"/>
    </location>
</feature>
<reference evidence="4 5" key="1">
    <citation type="submission" date="2023-10" db="EMBL/GenBank/DDBJ databases">
        <title>Draft Genome Sequence of Candida saopaulonensis from a very Premature Infant with Sepsis.</title>
        <authorList>
            <person name="Ning Y."/>
            <person name="Dai R."/>
            <person name="Xiao M."/>
            <person name="Xu Y."/>
            <person name="Yan Q."/>
            <person name="Zhang L."/>
        </authorList>
    </citation>
    <scope>NUCLEOTIDE SEQUENCE [LARGE SCALE GENOMIC DNA]</scope>
    <source>
        <strain evidence="4 5">19XY460</strain>
    </source>
</reference>
<dbReference type="KEGG" id="asau:88172487"/>
<accession>A0AAX4H6G2</accession>
<dbReference type="PANTHER" id="PTHR34814">
    <property type="entry name" value="NITROSOGUANIDINE RESISTANCE PROTEIN SNG1"/>
    <property type="match status" value="1"/>
</dbReference>
<feature type="transmembrane region" description="Helical" evidence="2">
    <location>
        <begin position="465"/>
        <end position="486"/>
    </location>
</feature>
<dbReference type="EMBL" id="CP138895">
    <property type="protein sequence ID" value="WPK24160.1"/>
    <property type="molecule type" value="Genomic_DNA"/>
</dbReference>
<organism evidence="4 5">
    <name type="scientific">Australozyma saopauloensis</name>
    <dbReference type="NCBI Taxonomy" id="291208"/>
    <lineage>
        <taxon>Eukaryota</taxon>
        <taxon>Fungi</taxon>
        <taxon>Dikarya</taxon>
        <taxon>Ascomycota</taxon>
        <taxon>Saccharomycotina</taxon>
        <taxon>Pichiomycetes</taxon>
        <taxon>Metschnikowiaceae</taxon>
        <taxon>Australozyma</taxon>
    </lineage>
</organism>
<dbReference type="InterPro" id="IPR022703">
    <property type="entry name" value="DUF3533"/>
</dbReference>
<protein>
    <recommendedName>
        <fullName evidence="3">DUF3533 domain-containing protein</fullName>
    </recommendedName>
</protein>
<dbReference type="Proteomes" id="UP001338582">
    <property type="component" value="Chromosome 2"/>
</dbReference>
<keyword evidence="5" id="KW-1185">Reference proteome</keyword>
<name>A0AAX4H6G2_9ASCO</name>
<dbReference type="GO" id="GO:0016020">
    <property type="term" value="C:membrane"/>
    <property type="evidence" value="ECO:0007669"/>
    <property type="project" value="TreeGrafter"/>
</dbReference>
<evidence type="ECO:0000313" key="5">
    <source>
        <dbReference type="Proteomes" id="UP001338582"/>
    </source>
</evidence>
<dbReference type="InterPro" id="IPR053001">
    <property type="entry name" value="MNNG_permease-like"/>
</dbReference>
<feature type="domain" description="DUF3533" evidence="3">
    <location>
        <begin position="78"/>
        <end position="477"/>
    </location>
</feature>
<dbReference type="AlphaFoldDB" id="A0AAX4H6G2"/>
<keyword evidence="2" id="KW-1133">Transmembrane helix</keyword>
<gene>
    <name evidence="4" type="ORF">PUMCH_001422</name>
</gene>
<feature type="transmembrane region" description="Helical" evidence="2">
    <location>
        <begin position="405"/>
        <end position="427"/>
    </location>
</feature>
<sequence>MAQTLLLRVKNRFSHASPSNASPLAEPVPEQNQQPIDDTILPKTEPVSGARPPKREKKFSSLTAKEWSVIMYKLCRLYLVIFCMWLGLLSIYWGSVYRREKRAANLNMLVVIEDQIFTLQNGTIIPPVIGPLFVDLLSDGNGVGRFSIYYGRILEHFVPENTSIYDAVVDEVFTERYWAAFYINKTALKLVYDMIAGNDTLVNYTIALQDIISCIYELGRLYSALTQYVMKSLNRICLEWTETYAPAAYAQLLQSAFTPDQQMQIVQQTNSTEAPSALTWFPSINKIDLRPPSSSAVLGPSELGLVYAQLFSFHQFNFAADLHALLINELRFVDLLLYRFAFSQLNFLMLSLVYSLLTLAFKVSVTEAYGRGGFMVLWMTMYLFFSATGGSMEVLGTFVRYTGKIYLIAPAMIFLIVVNISPTFAAIELSPGVYRYGKGLPMYNTYEALKVVFFNTWRGNLGRNYGVLAAWIVFNTLLFTFLLHYIRKHPRNP</sequence>
<proteinExistence type="predicted"/>
<evidence type="ECO:0000256" key="1">
    <source>
        <dbReference type="SAM" id="MobiDB-lite"/>
    </source>
</evidence>
<dbReference type="GeneID" id="88172487"/>
<dbReference type="PANTHER" id="PTHR34814:SF1">
    <property type="entry name" value="NITROSOGUANIDINE RESISTANCE PROTEIN SNG1"/>
    <property type="match status" value="1"/>
</dbReference>
<dbReference type="RefSeq" id="XP_062876543.1">
    <property type="nucleotide sequence ID" value="XM_063020473.1"/>
</dbReference>
<evidence type="ECO:0000313" key="4">
    <source>
        <dbReference type="EMBL" id="WPK24160.1"/>
    </source>
</evidence>
<evidence type="ECO:0000256" key="2">
    <source>
        <dbReference type="SAM" id="Phobius"/>
    </source>
</evidence>
<feature type="transmembrane region" description="Helical" evidence="2">
    <location>
        <begin position="336"/>
        <end position="356"/>
    </location>
</feature>
<keyword evidence="2" id="KW-0812">Transmembrane</keyword>
<dbReference type="Pfam" id="PF12051">
    <property type="entry name" value="DUF3533"/>
    <property type="match status" value="1"/>
</dbReference>